<keyword evidence="1" id="KW-0812">Transmembrane</keyword>
<feature type="transmembrane region" description="Helical" evidence="1">
    <location>
        <begin position="27"/>
        <end position="44"/>
    </location>
</feature>
<keyword evidence="1" id="KW-1133">Transmembrane helix</keyword>
<proteinExistence type="predicted"/>
<dbReference type="AlphaFoldDB" id="X1RJ41"/>
<name>X1RJ41_9ZZZZ</name>
<feature type="non-terminal residue" evidence="2">
    <location>
        <position position="122"/>
    </location>
</feature>
<evidence type="ECO:0000313" key="2">
    <source>
        <dbReference type="EMBL" id="GAI55574.1"/>
    </source>
</evidence>
<sequence length="122" mass="13813">MAVVLSLSKAAILGFAIFLVYLFKKRFMVLLFISIILIIVYPVIDEEIRLLSNLENRMSSLGLESDDSLAGRGYDRIVNHPQYLLFGAGEGSNKRFESMWPGELHSGVGSIFFSHEFSLFQY</sequence>
<protein>
    <submittedName>
        <fullName evidence="2">Uncharacterized protein</fullName>
    </submittedName>
</protein>
<accession>X1RJ41</accession>
<keyword evidence="1" id="KW-0472">Membrane</keyword>
<dbReference type="EMBL" id="BARV01036600">
    <property type="protein sequence ID" value="GAI55574.1"/>
    <property type="molecule type" value="Genomic_DNA"/>
</dbReference>
<reference evidence="2" key="1">
    <citation type="journal article" date="2014" name="Front. Microbiol.">
        <title>High frequency of phylogenetically diverse reductive dehalogenase-homologous genes in deep subseafloor sedimentary metagenomes.</title>
        <authorList>
            <person name="Kawai M."/>
            <person name="Futagami T."/>
            <person name="Toyoda A."/>
            <person name="Takaki Y."/>
            <person name="Nishi S."/>
            <person name="Hori S."/>
            <person name="Arai W."/>
            <person name="Tsubouchi T."/>
            <person name="Morono Y."/>
            <person name="Uchiyama I."/>
            <person name="Ito T."/>
            <person name="Fujiyama A."/>
            <person name="Inagaki F."/>
            <person name="Takami H."/>
        </authorList>
    </citation>
    <scope>NUCLEOTIDE SEQUENCE</scope>
    <source>
        <strain evidence="2">Expedition CK06-06</strain>
    </source>
</reference>
<evidence type="ECO:0000256" key="1">
    <source>
        <dbReference type="SAM" id="Phobius"/>
    </source>
</evidence>
<organism evidence="2">
    <name type="scientific">marine sediment metagenome</name>
    <dbReference type="NCBI Taxonomy" id="412755"/>
    <lineage>
        <taxon>unclassified sequences</taxon>
        <taxon>metagenomes</taxon>
        <taxon>ecological metagenomes</taxon>
    </lineage>
</organism>
<comment type="caution">
    <text evidence="2">The sequence shown here is derived from an EMBL/GenBank/DDBJ whole genome shotgun (WGS) entry which is preliminary data.</text>
</comment>
<gene>
    <name evidence="2" type="ORF">S06H3_56832</name>
</gene>
<feature type="transmembrane region" description="Helical" evidence="1">
    <location>
        <begin position="6"/>
        <end position="22"/>
    </location>
</feature>